<feature type="region of interest" description="Disordered" evidence="1">
    <location>
        <begin position="153"/>
        <end position="172"/>
    </location>
</feature>
<evidence type="ECO:0000313" key="2">
    <source>
        <dbReference type="EMBL" id="GMF19509.1"/>
    </source>
</evidence>
<proteinExistence type="predicted"/>
<dbReference type="OrthoDB" id="115555at2759"/>
<gene>
    <name evidence="2" type="ORF">Pfra01_000205100</name>
</gene>
<evidence type="ECO:0000313" key="3">
    <source>
        <dbReference type="Proteomes" id="UP001165121"/>
    </source>
</evidence>
<dbReference type="Proteomes" id="UP001165121">
    <property type="component" value="Unassembled WGS sequence"/>
</dbReference>
<name>A0A9W6TUF3_9STRA</name>
<organism evidence="2 3">
    <name type="scientific">Phytophthora fragariaefolia</name>
    <dbReference type="NCBI Taxonomy" id="1490495"/>
    <lineage>
        <taxon>Eukaryota</taxon>
        <taxon>Sar</taxon>
        <taxon>Stramenopiles</taxon>
        <taxon>Oomycota</taxon>
        <taxon>Peronosporomycetes</taxon>
        <taxon>Peronosporales</taxon>
        <taxon>Peronosporaceae</taxon>
        <taxon>Phytophthora</taxon>
    </lineage>
</organism>
<feature type="region of interest" description="Disordered" evidence="1">
    <location>
        <begin position="128"/>
        <end position="148"/>
    </location>
</feature>
<evidence type="ECO:0000256" key="1">
    <source>
        <dbReference type="SAM" id="MobiDB-lite"/>
    </source>
</evidence>
<keyword evidence="3" id="KW-1185">Reference proteome</keyword>
<dbReference type="EMBL" id="BSXT01000163">
    <property type="protein sequence ID" value="GMF19509.1"/>
    <property type="molecule type" value="Genomic_DNA"/>
</dbReference>
<reference evidence="2" key="1">
    <citation type="submission" date="2023-04" db="EMBL/GenBank/DDBJ databases">
        <title>Phytophthora fragariaefolia NBRC 109709.</title>
        <authorList>
            <person name="Ichikawa N."/>
            <person name="Sato H."/>
            <person name="Tonouchi N."/>
        </authorList>
    </citation>
    <scope>NUCLEOTIDE SEQUENCE</scope>
    <source>
        <strain evidence="2">NBRC 109709</strain>
    </source>
</reference>
<feature type="compositionally biased region" description="Basic and acidic residues" evidence="1">
    <location>
        <begin position="128"/>
        <end position="147"/>
    </location>
</feature>
<comment type="caution">
    <text evidence="2">The sequence shown here is derived from an EMBL/GenBank/DDBJ whole genome shotgun (WGS) entry which is preliminary data.</text>
</comment>
<sequence length="172" mass="19439">MADCRQQKEQQRLATELCDVAEPSNEEVRVAEGTNEAQEREARLARPPLRQTIAAVDDIMLLKAVNSYRPWPAAVGTSKGIMKVFEDIAIHRLLDESFGMKNSGTAMRTRFTNLENIVTLVNDWDDKEAQREKEQTAKQKGTERSGELLRQLAMGEIASEENDNRFEGDISE</sequence>
<accession>A0A9W6TUF3</accession>
<feature type="compositionally biased region" description="Basic and acidic residues" evidence="1">
    <location>
        <begin position="162"/>
        <end position="172"/>
    </location>
</feature>
<protein>
    <submittedName>
        <fullName evidence="2">Unnamed protein product</fullName>
    </submittedName>
</protein>
<dbReference type="AlphaFoldDB" id="A0A9W6TUF3"/>